<gene>
    <name evidence="1" type="ORF">NHP190003_12400</name>
</gene>
<dbReference type="EMBL" id="AP024814">
    <property type="protein sequence ID" value="BCZ17958.1"/>
    <property type="molecule type" value="Genomic_DNA"/>
</dbReference>
<evidence type="ECO:0000313" key="2">
    <source>
        <dbReference type="Proteomes" id="UP000826775"/>
    </source>
</evidence>
<evidence type="ECO:0000313" key="1">
    <source>
        <dbReference type="EMBL" id="BCZ17958.1"/>
    </source>
</evidence>
<dbReference type="RefSeq" id="WP_221279231.1">
    <property type="nucleotide sequence ID" value="NZ_AP024814.1"/>
</dbReference>
<keyword evidence="2" id="KW-1185">Reference proteome</keyword>
<reference evidence="1 2" key="1">
    <citation type="submission" date="2021-07" db="EMBL/GenBank/DDBJ databases">
        <title>Novel Helicobacter sp. Isolated from a dog.</title>
        <authorList>
            <person name="Rimbara E."/>
            <person name="Suzuki M."/>
        </authorList>
    </citation>
    <scope>NUCLEOTIDE SEQUENCE [LARGE SCALE GENOMIC DNA]</scope>
    <source>
        <strain evidence="2">NHP19-003</strain>
    </source>
</reference>
<name>A0ABM7SIP2_9HELI</name>
<organism evidence="1 2">
    <name type="scientific">Helicobacter gastrocanis</name>
    <dbReference type="NCBI Taxonomy" id="2849641"/>
    <lineage>
        <taxon>Bacteria</taxon>
        <taxon>Pseudomonadati</taxon>
        <taxon>Campylobacterota</taxon>
        <taxon>Epsilonproteobacteria</taxon>
        <taxon>Campylobacterales</taxon>
        <taxon>Helicobacteraceae</taxon>
        <taxon>Helicobacter</taxon>
    </lineage>
</organism>
<protein>
    <submittedName>
        <fullName evidence="1">Uncharacterized protein</fullName>
    </submittedName>
</protein>
<proteinExistence type="predicted"/>
<accession>A0ABM7SIP2</accession>
<sequence>MQAPPFTLLQAQLFSLSLCYRGQRHDLKISGLYAAELTRVLNLCESLGLEVHLGHLGTLSAMQPHYINKRLELCAFGQSTRILIHEKHATELPRMLDFVKKTAPHHKLEIFSQEPLALAHTPYTDLQDLQNLLRTKDYTLGLVLGAVSLQELWHKPTSRGLFDQL</sequence>
<dbReference type="Proteomes" id="UP000826775">
    <property type="component" value="Chromosome"/>
</dbReference>